<dbReference type="EMBL" id="QEEX01000001">
    <property type="protein sequence ID" value="PWB97817.1"/>
    <property type="molecule type" value="Genomic_DNA"/>
</dbReference>
<organism evidence="1 2">
    <name type="scientific">Homoserinimonas hongtaonis</name>
    <dbReference type="NCBI Taxonomy" id="2079791"/>
    <lineage>
        <taxon>Bacteria</taxon>
        <taxon>Bacillati</taxon>
        <taxon>Actinomycetota</taxon>
        <taxon>Actinomycetes</taxon>
        <taxon>Micrococcales</taxon>
        <taxon>Microbacteriaceae</taxon>
        <taxon>Homoserinimonas</taxon>
    </lineage>
</organism>
<evidence type="ECO:0000313" key="1">
    <source>
        <dbReference type="EMBL" id="PWB97817.1"/>
    </source>
</evidence>
<dbReference type="AlphaFoldDB" id="A0A2U1T1T5"/>
<comment type="caution">
    <text evidence="1">The sequence shown here is derived from an EMBL/GenBank/DDBJ whole genome shotgun (WGS) entry which is preliminary data.</text>
</comment>
<proteinExistence type="predicted"/>
<keyword evidence="2" id="KW-1185">Reference proteome</keyword>
<protein>
    <submittedName>
        <fullName evidence="1">Uncharacterized protein</fullName>
    </submittedName>
</protein>
<name>A0A2U1T1T5_9MICO</name>
<dbReference type="Proteomes" id="UP000244978">
    <property type="component" value="Unassembled WGS sequence"/>
</dbReference>
<gene>
    <name evidence="1" type="ORF">DF220_08220</name>
</gene>
<accession>A0A2U1T1T5</accession>
<dbReference type="RefSeq" id="WP_146181301.1">
    <property type="nucleotide sequence ID" value="NZ_QEEX01000001.1"/>
</dbReference>
<sequence>MSSVQQGSIYWVTMDPATPFGDEGAFRLDLREGRMRAVFERSGSVWTVYEAELEVGKPGRLHGFTGAFDLRWIPTGTITTIETIE</sequence>
<reference evidence="2" key="1">
    <citation type="submission" date="2018-04" db="EMBL/GenBank/DDBJ databases">
        <authorList>
            <person name="Liu S."/>
            <person name="Wang Z."/>
            <person name="Li J."/>
        </authorList>
    </citation>
    <scope>NUCLEOTIDE SEQUENCE [LARGE SCALE GENOMIC DNA]</scope>
    <source>
        <strain evidence="2">S1194</strain>
    </source>
</reference>
<evidence type="ECO:0000313" key="2">
    <source>
        <dbReference type="Proteomes" id="UP000244978"/>
    </source>
</evidence>